<proteinExistence type="predicted"/>
<dbReference type="InterPro" id="IPR004891">
    <property type="entry name" value="Mercury-R_MerC"/>
</dbReference>
<keyword evidence="1" id="KW-0472">Membrane</keyword>
<dbReference type="Proteomes" id="UP000318710">
    <property type="component" value="Unassembled WGS sequence"/>
</dbReference>
<feature type="transmembrane region" description="Helical" evidence="1">
    <location>
        <begin position="45"/>
        <end position="66"/>
    </location>
</feature>
<feature type="transmembrane region" description="Helical" evidence="1">
    <location>
        <begin position="73"/>
        <end position="91"/>
    </location>
</feature>
<comment type="caution">
    <text evidence="2">The sequence shown here is derived from an EMBL/GenBank/DDBJ whole genome shotgun (WGS) entry which is preliminary data.</text>
</comment>
<keyword evidence="1" id="KW-1133">Transmembrane helix</keyword>
<gene>
    <name evidence="2" type="ORF">EVA93_02530</name>
</gene>
<accession>A0A520N2M5</accession>
<keyword evidence="1" id="KW-0812">Transmembrane</keyword>
<dbReference type="GO" id="GO:0016020">
    <property type="term" value="C:membrane"/>
    <property type="evidence" value="ECO:0007669"/>
    <property type="project" value="InterPro"/>
</dbReference>
<dbReference type="EMBL" id="SHBF01000011">
    <property type="protein sequence ID" value="RZO27731.1"/>
    <property type="molecule type" value="Genomic_DNA"/>
</dbReference>
<organism evidence="2 3">
    <name type="scientific">SAR86 cluster bacterium</name>
    <dbReference type="NCBI Taxonomy" id="2030880"/>
    <lineage>
        <taxon>Bacteria</taxon>
        <taxon>Pseudomonadati</taxon>
        <taxon>Pseudomonadota</taxon>
        <taxon>Gammaproteobacteria</taxon>
        <taxon>SAR86 cluster</taxon>
    </lineage>
</organism>
<reference evidence="2 3" key="1">
    <citation type="submission" date="2019-02" db="EMBL/GenBank/DDBJ databases">
        <title>Prokaryotic population dynamics and viral predation in marine succession experiment using metagenomics: the confinement effect.</title>
        <authorList>
            <person name="Haro-Moreno J.M."/>
            <person name="Rodriguez-Valera F."/>
            <person name="Lopez-Perez M."/>
        </authorList>
    </citation>
    <scope>NUCLEOTIDE SEQUENCE [LARGE SCALE GENOMIC DNA]</scope>
    <source>
        <strain evidence="2">MED-G160</strain>
    </source>
</reference>
<dbReference type="AlphaFoldDB" id="A0A520N2M5"/>
<dbReference type="Pfam" id="PF03203">
    <property type="entry name" value="MerC"/>
    <property type="match status" value="1"/>
</dbReference>
<evidence type="ECO:0000313" key="2">
    <source>
        <dbReference type="EMBL" id="RZO27731.1"/>
    </source>
</evidence>
<name>A0A520N2M5_9GAMM</name>
<dbReference type="GO" id="GO:0015097">
    <property type="term" value="F:mercury ion transmembrane transporter activity"/>
    <property type="evidence" value="ECO:0007669"/>
    <property type="project" value="InterPro"/>
</dbReference>
<sequence length="137" mass="15106">MLKAQMNSDKLAIGLSTACVIHCFFAPSLFVLSYSFLSFSVDSEFVHYLILLFALPISILALGLGYKNHKETSYFIIGITGLMVLLSAVLFSDTLFGEAGERALTLIGSMIVAYAHYKNHSICKQIECDCHDNLKSN</sequence>
<evidence type="ECO:0000313" key="3">
    <source>
        <dbReference type="Proteomes" id="UP000318710"/>
    </source>
</evidence>
<evidence type="ECO:0000256" key="1">
    <source>
        <dbReference type="SAM" id="Phobius"/>
    </source>
</evidence>
<feature type="transmembrane region" description="Helical" evidence="1">
    <location>
        <begin position="12"/>
        <end position="39"/>
    </location>
</feature>
<protein>
    <submittedName>
        <fullName evidence="2">MerC domain-containing protein</fullName>
    </submittedName>
</protein>